<dbReference type="GO" id="GO:0008033">
    <property type="term" value="P:tRNA processing"/>
    <property type="evidence" value="ECO:0007669"/>
    <property type="project" value="UniProtKB-KW"/>
</dbReference>
<dbReference type="RefSeq" id="XP_016224294.1">
    <property type="nucleotide sequence ID" value="XM_016368506.1"/>
</dbReference>
<evidence type="ECO:0000256" key="1">
    <source>
        <dbReference type="ARBA" id="ARBA00022694"/>
    </source>
</evidence>
<feature type="domain" description="CMP/dCMP-type deaminase" evidence="3">
    <location>
        <begin position="177"/>
        <end position="380"/>
    </location>
</feature>
<dbReference type="HOGENOM" id="CLU_024580_0_0_1"/>
<dbReference type="EMBL" id="KN847522">
    <property type="protein sequence ID" value="KIV92721.1"/>
    <property type="molecule type" value="Genomic_DNA"/>
</dbReference>
<dbReference type="GO" id="GO:0052717">
    <property type="term" value="F:tRNA-specific adenosine-34 deaminase activity"/>
    <property type="evidence" value="ECO:0007669"/>
    <property type="project" value="TreeGrafter"/>
</dbReference>
<comment type="similarity">
    <text evidence="2">Belongs to the cytidine and deoxycytidylate deaminase family. ADAT3 subfamily.</text>
</comment>
<protein>
    <recommendedName>
        <fullName evidence="3">CMP/dCMP-type deaminase domain-containing protein</fullName>
    </recommendedName>
</protein>
<proteinExistence type="inferred from homology"/>
<dbReference type="EMBL" id="KN847522">
    <property type="protein sequence ID" value="KIV92720.1"/>
    <property type="molecule type" value="Genomic_DNA"/>
</dbReference>
<dbReference type="Proteomes" id="UP000054302">
    <property type="component" value="Unassembled WGS sequence"/>
</dbReference>
<dbReference type="PANTHER" id="PTHR11079:SF156">
    <property type="entry name" value="INACTIVE TRNA-SPECIFIC ADENOSINE DEAMINASE-LIKE PROTEIN 3-RELATED"/>
    <property type="match status" value="1"/>
</dbReference>
<dbReference type="OrthoDB" id="3180714at2759"/>
<keyword evidence="1" id="KW-0819">tRNA processing</keyword>
<dbReference type="GeneID" id="27321837"/>
<evidence type="ECO:0000259" key="3">
    <source>
        <dbReference type="PROSITE" id="PS51747"/>
    </source>
</evidence>
<dbReference type="AlphaFoldDB" id="A0A0D1XWW1"/>
<dbReference type="SUPFAM" id="SSF53927">
    <property type="entry name" value="Cytidine deaminase-like"/>
    <property type="match status" value="1"/>
</dbReference>
<dbReference type="PROSITE" id="PS51747">
    <property type="entry name" value="CYT_DCMP_DEAMINASES_2"/>
    <property type="match status" value="1"/>
</dbReference>
<dbReference type="STRING" id="212818.A0A0D1XWW1"/>
<dbReference type="Gene3D" id="3.40.140.10">
    <property type="entry name" value="Cytidine Deaminase, domain 2"/>
    <property type="match status" value="1"/>
</dbReference>
<evidence type="ECO:0000256" key="2">
    <source>
        <dbReference type="ARBA" id="ARBA00038160"/>
    </source>
</evidence>
<organism evidence="4 5">
    <name type="scientific">Exophiala mesophila</name>
    <name type="common">Black yeast-like fungus</name>
    <dbReference type="NCBI Taxonomy" id="212818"/>
    <lineage>
        <taxon>Eukaryota</taxon>
        <taxon>Fungi</taxon>
        <taxon>Dikarya</taxon>
        <taxon>Ascomycota</taxon>
        <taxon>Pezizomycotina</taxon>
        <taxon>Eurotiomycetes</taxon>
        <taxon>Chaetothyriomycetidae</taxon>
        <taxon>Chaetothyriales</taxon>
        <taxon>Herpotrichiellaceae</taxon>
        <taxon>Exophiala</taxon>
    </lineage>
</organism>
<keyword evidence="5" id="KW-1185">Reference proteome</keyword>
<accession>A0A0D1XWW1</accession>
<dbReference type="VEuPathDB" id="FungiDB:PV10_03992"/>
<evidence type="ECO:0000313" key="5">
    <source>
        <dbReference type="Proteomes" id="UP000054302"/>
    </source>
</evidence>
<dbReference type="InterPro" id="IPR002125">
    <property type="entry name" value="CMP_dCMP_dom"/>
</dbReference>
<dbReference type="PANTHER" id="PTHR11079">
    <property type="entry name" value="CYTOSINE DEAMINASE FAMILY MEMBER"/>
    <property type="match status" value="1"/>
</dbReference>
<gene>
    <name evidence="4" type="ORF">PV10_03992</name>
</gene>
<dbReference type="InterPro" id="IPR016193">
    <property type="entry name" value="Cytidine_deaminase-like"/>
</dbReference>
<sequence length="419" mass="46081">MSSNNGTIIDQPSFLEPLKTLHENRSTEVFIQAFVVEIPAKLTSKALGIVKPIIPSGGKHPSFSHLRRICTLNHLPIDLAWRRDYDSNGLQTSFLILPNTTVSWDDIKATLQPHIDIIGLPRCFDAVVPRFAPLNAEQASLWTERYWPTIYNPAAQVLQDAPPINQLRKIRTALEVPNTDKYMKLAIRAAEEAKAGGHGRAVGAVVVDPETGNVVAVAGDARWATVDDAARDELKAINHEGRPEYHALMRVIAMVANKELRRRIKAGTHTRFLATCTETPSGQALTPIEQQYEDDDGVLQDITAGIGNVALADVASTDMPSKQSGPRNEGYLCSGLDVYLTHEPCVCCGMAMIHSRFRACVLANRLKGSGSLTSEAGEKNLAYGLFWRRELNWRVMTFQHTKASTLSGKGRIEAGIFHA</sequence>
<dbReference type="GO" id="GO:0005737">
    <property type="term" value="C:cytoplasm"/>
    <property type="evidence" value="ECO:0007669"/>
    <property type="project" value="TreeGrafter"/>
</dbReference>
<dbReference type="RefSeq" id="XP_016224295.1">
    <property type="nucleotide sequence ID" value="XM_016368507.1"/>
</dbReference>
<reference evidence="4 5" key="1">
    <citation type="submission" date="2015-01" db="EMBL/GenBank/DDBJ databases">
        <title>The Genome Sequence of Exophiala mesophila CBS40295.</title>
        <authorList>
            <consortium name="The Broad Institute Genomics Platform"/>
            <person name="Cuomo C."/>
            <person name="de Hoog S."/>
            <person name="Gorbushina A."/>
            <person name="Stielow B."/>
            <person name="Teixiera M."/>
            <person name="Abouelleil A."/>
            <person name="Chapman S.B."/>
            <person name="Priest M."/>
            <person name="Young S.K."/>
            <person name="Wortman J."/>
            <person name="Nusbaum C."/>
            <person name="Birren B."/>
        </authorList>
    </citation>
    <scope>NUCLEOTIDE SEQUENCE [LARGE SCALE GENOMIC DNA]</scope>
    <source>
        <strain evidence="4 5">CBS 40295</strain>
    </source>
</reference>
<name>A0A0D1XWW1_EXOME</name>
<dbReference type="GO" id="GO:0005634">
    <property type="term" value="C:nucleus"/>
    <property type="evidence" value="ECO:0007669"/>
    <property type="project" value="TreeGrafter"/>
</dbReference>
<evidence type="ECO:0000313" key="4">
    <source>
        <dbReference type="EMBL" id="KIV92721.1"/>
    </source>
</evidence>